<evidence type="ECO:0000313" key="1">
    <source>
        <dbReference type="EMBL" id="TGL72614.1"/>
    </source>
</evidence>
<sequence length="60" mass="6604">MIEKKFTEQIDAISKYLNVVEKIEPIRKSGVVVSVVGNVIYSQGPPDSKVGEILEVERGS</sequence>
<keyword evidence="2" id="KW-1185">Reference proteome</keyword>
<organism evidence="1 2">
    <name type="scientific">Leptospira levettii</name>
    <dbReference type="NCBI Taxonomy" id="2023178"/>
    <lineage>
        <taxon>Bacteria</taxon>
        <taxon>Pseudomonadati</taxon>
        <taxon>Spirochaetota</taxon>
        <taxon>Spirochaetia</taxon>
        <taxon>Leptospirales</taxon>
        <taxon>Leptospiraceae</taxon>
        <taxon>Leptospira</taxon>
    </lineage>
</organism>
<comment type="caution">
    <text evidence="1">The sequence shown here is derived from an EMBL/GenBank/DDBJ whole genome shotgun (WGS) entry which is preliminary data.</text>
</comment>
<gene>
    <name evidence="1" type="primary">fliI</name>
    <name evidence="1" type="ORF">EHQ60_07315</name>
</gene>
<dbReference type="EMBL" id="RQGI01000024">
    <property type="protein sequence ID" value="TGL72614.1"/>
    <property type="molecule type" value="Genomic_DNA"/>
</dbReference>
<reference evidence="2" key="1">
    <citation type="journal article" date="2019" name="PLoS Negl. Trop. Dis.">
        <title>Revisiting the worldwide diversity of Leptospira species in the environment.</title>
        <authorList>
            <person name="Vincent A.T."/>
            <person name="Schiettekatte O."/>
            <person name="Bourhy P."/>
            <person name="Veyrier F.J."/>
            <person name="Picardeau M."/>
        </authorList>
    </citation>
    <scope>NUCLEOTIDE SEQUENCE [LARGE SCALE GENOMIC DNA]</scope>
    <source>
        <strain evidence="2">201702449</strain>
    </source>
</reference>
<protein>
    <submittedName>
        <fullName evidence="1">Flagellum-specific ATP synthase FliI</fullName>
    </submittedName>
</protein>
<accession>A0ABY2MPV8</accession>
<evidence type="ECO:0000313" key="2">
    <source>
        <dbReference type="Proteomes" id="UP000297352"/>
    </source>
</evidence>
<name>A0ABY2MPV8_9LEPT</name>
<dbReference type="Proteomes" id="UP000297352">
    <property type="component" value="Unassembled WGS sequence"/>
</dbReference>
<feature type="non-terminal residue" evidence="1">
    <location>
        <position position="60"/>
    </location>
</feature>
<proteinExistence type="predicted"/>